<proteinExistence type="predicted"/>
<keyword evidence="1" id="KW-1133">Transmembrane helix</keyword>
<name>A0A6I9R1B9_ELAGV</name>
<gene>
    <name evidence="3" type="primary">LOC105041170</name>
</gene>
<sequence>MIQSTTMAASSFCSLMLPPRFRTHFSRRRPFRRATSHGHGKQLRKVRATWNHEDTGDDRRKHEEGVVDENMKTLRQRLRAIKMMDRGDGLLEEWIEWEKQYYHTFFQSNNCEILGLLQLYPVDARPSLAIGVTMMVRLSIPISVLVVMLYLMDAAKGILDHMHLDDEGFTNH</sequence>
<dbReference type="PANTHER" id="PTHR33782">
    <property type="entry name" value="OS01G0121600 PROTEIN"/>
    <property type="match status" value="1"/>
</dbReference>
<keyword evidence="2" id="KW-1185">Reference proteome</keyword>
<keyword evidence="1" id="KW-0812">Transmembrane</keyword>
<feature type="transmembrane region" description="Helical" evidence="1">
    <location>
        <begin position="128"/>
        <end position="152"/>
    </location>
</feature>
<dbReference type="OrthoDB" id="773719at2759"/>
<protein>
    <submittedName>
        <fullName evidence="3">Uncharacterized protein LOC105041170</fullName>
    </submittedName>
</protein>
<dbReference type="InParanoid" id="A0A6I9R1B9"/>
<keyword evidence="1" id="KW-0472">Membrane</keyword>
<reference evidence="3" key="1">
    <citation type="submission" date="2025-08" db="UniProtKB">
        <authorList>
            <consortium name="RefSeq"/>
        </authorList>
    </citation>
    <scope>IDENTIFICATION</scope>
</reference>
<accession>A0A6I9R1B9</accession>
<dbReference type="PANTHER" id="PTHR33782:SF27">
    <property type="entry name" value="PROTEIN, PUTATIVE-RELATED"/>
    <property type="match status" value="1"/>
</dbReference>
<evidence type="ECO:0000313" key="2">
    <source>
        <dbReference type="Proteomes" id="UP000504607"/>
    </source>
</evidence>
<dbReference type="Proteomes" id="UP000504607">
    <property type="component" value="Chromosome 3"/>
</dbReference>
<evidence type="ECO:0000313" key="3">
    <source>
        <dbReference type="RefSeq" id="XP_010916326.1"/>
    </source>
</evidence>
<organism evidence="2 3">
    <name type="scientific">Elaeis guineensis var. tenera</name>
    <name type="common">Oil palm</name>
    <dbReference type="NCBI Taxonomy" id="51953"/>
    <lineage>
        <taxon>Eukaryota</taxon>
        <taxon>Viridiplantae</taxon>
        <taxon>Streptophyta</taxon>
        <taxon>Embryophyta</taxon>
        <taxon>Tracheophyta</taxon>
        <taxon>Spermatophyta</taxon>
        <taxon>Magnoliopsida</taxon>
        <taxon>Liliopsida</taxon>
        <taxon>Arecaceae</taxon>
        <taxon>Arecoideae</taxon>
        <taxon>Cocoseae</taxon>
        <taxon>Elaeidinae</taxon>
        <taxon>Elaeis</taxon>
    </lineage>
</organism>
<evidence type="ECO:0000256" key="1">
    <source>
        <dbReference type="SAM" id="Phobius"/>
    </source>
</evidence>
<dbReference type="AlphaFoldDB" id="A0A6I9R1B9"/>
<dbReference type="RefSeq" id="XP_010916326.1">
    <property type="nucleotide sequence ID" value="XM_010918024.3"/>
</dbReference>